<dbReference type="Proteomes" id="UP001198200">
    <property type="component" value="Unassembled WGS sequence"/>
</dbReference>
<keyword evidence="7" id="KW-0808">Transferase</keyword>
<dbReference type="InterPro" id="IPR024194">
    <property type="entry name" value="Ac/AlaTfrase_AlgI/DltB"/>
</dbReference>
<dbReference type="PIRSF" id="PIRSF016636">
    <property type="entry name" value="AlgI_DltB"/>
    <property type="match status" value="1"/>
</dbReference>
<comment type="subcellular location">
    <subcellularLocation>
        <location evidence="1">Cell membrane</location>
        <topology evidence="1">Multi-pass membrane protein</topology>
    </subcellularLocation>
</comment>
<evidence type="ECO:0000256" key="8">
    <source>
        <dbReference type="SAM" id="Phobius"/>
    </source>
</evidence>
<feature type="transmembrane region" description="Helical" evidence="8">
    <location>
        <begin position="147"/>
        <end position="169"/>
    </location>
</feature>
<feature type="transmembrane region" description="Helical" evidence="8">
    <location>
        <begin position="361"/>
        <end position="389"/>
    </location>
</feature>
<evidence type="ECO:0000256" key="6">
    <source>
        <dbReference type="ARBA" id="ARBA00023136"/>
    </source>
</evidence>
<evidence type="ECO:0000256" key="4">
    <source>
        <dbReference type="ARBA" id="ARBA00022692"/>
    </source>
</evidence>
<feature type="transmembrane region" description="Helical" evidence="8">
    <location>
        <begin position="319"/>
        <end position="340"/>
    </location>
</feature>
<dbReference type="Pfam" id="PF03062">
    <property type="entry name" value="MBOAT"/>
    <property type="match status" value="1"/>
</dbReference>
<organism evidence="9 10">
    <name type="scientific">Anthropogastromicrobium aceti</name>
    <dbReference type="NCBI Taxonomy" id="2981768"/>
    <lineage>
        <taxon>Bacteria</taxon>
        <taxon>Bacillati</taxon>
        <taxon>Bacillota</taxon>
        <taxon>Clostridia</taxon>
        <taxon>Lachnospirales</taxon>
        <taxon>Lachnospiraceae</taxon>
        <taxon>Anthropogastromicrobium</taxon>
    </lineage>
</organism>
<feature type="transmembrane region" description="Helical" evidence="8">
    <location>
        <begin position="48"/>
        <end position="65"/>
    </location>
</feature>
<keyword evidence="10" id="KW-1185">Reference proteome</keyword>
<sequence>MVFSSMTFLFAFLPVVVLVYMLSPKQMKNAILLIASLFFYAWGEPRNILLMLLSIGINYVFGRIIEADRASQSKMRVWNLGFAVLWNVLILGIFKYVSGISQTLHIMLPSLIPVVKIALPIGISFYTFQAISYLVDVYRGTTRAQNNLINFALYIAMFPQLIAGPIVRYEDVEQQIRSRRVTIAGFGVGCEFFIRGMVKKVLFANLLGQIFVRIQALSNVQSSIVTAWIGAILYTLQIYYDFSGYSDMAIGLGRMFGFRFPQNFNYPYIAESITDFWRRWHMTLGTWFREYVYIPLGGNRVTTAKHIRNLLIVWGLTGVWHGAGINFLLWGLYYGVLLIIEKYLIGGFLKKHKVIGHTFTLIAVVIGWMLFANTSFASLGQYFCMMFGIGKVSFFNATAGYFLRTSIVLLVLGVLFSTPIMHQLGEQIFVRYPKVSAAVRVFLFLLCIAALVYQTYNPFLYFRF</sequence>
<evidence type="ECO:0000256" key="7">
    <source>
        <dbReference type="PIRNR" id="PIRNR016636"/>
    </source>
</evidence>
<evidence type="ECO:0000313" key="9">
    <source>
        <dbReference type="EMBL" id="MCC2221939.1"/>
    </source>
</evidence>
<gene>
    <name evidence="9" type="ORF">LKD48_09880</name>
</gene>
<keyword evidence="3 7" id="KW-1003">Cell membrane</keyword>
<feature type="transmembrane region" description="Helical" evidence="8">
    <location>
        <begin position="77"/>
        <end position="97"/>
    </location>
</feature>
<name>A0AAE3E4R5_9FIRM</name>
<evidence type="ECO:0000313" key="10">
    <source>
        <dbReference type="Proteomes" id="UP001198200"/>
    </source>
</evidence>
<comment type="caution">
    <text evidence="9">The sequence shown here is derived from an EMBL/GenBank/DDBJ whole genome shotgun (WGS) entry which is preliminary data.</text>
</comment>
<dbReference type="PIRSF" id="PIRSF500217">
    <property type="entry name" value="AlgI"/>
    <property type="match status" value="1"/>
</dbReference>
<feature type="transmembrane region" description="Helical" evidence="8">
    <location>
        <begin position="27"/>
        <end position="42"/>
    </location>
</feature>
<keyword evidence="6 7" id="KW-0472">Membrane</keyword>
<protein>
    <submittedName>
        <fullName evidence="9">MBOAT family protein</fullName>
    </submittedName>
</protein>
<evidence type="ECO:0000256" key="5">
    <source>
        <dbReference type="ARBA" id="ARBA00022989"/>
    </source>
</evidence>
<dbReference type="InterPro" id="IPR004299">
    <property type="entry name" value="MBOAT_fam"/>
</dbReference>
<feature type="transmembrane region" description="Helical" evidence="8">
    <location>
        <begin position="437"/>
        <end position="456"/>
    </location>
</feature>
<evidence type="ECO:0000256" key="1">
    <source>
        <dbReference type="ARBA" id="ARBA00004651"/>
    </source>
</evidence>
<dbReference type="InterPro" id="IPR051085">
    <property type="entry name" value="MB_O-acyltransferase"/>
</dbReference>
<dbReference type="PANTHER" id="PTHR13285">
    <property type="entry name" value="ACYLTRANSFERASE"/>
    <property type="match status" value="1"/>
</dbReference>
<dbReference type="GO" id="GO:0016746">
    <property type="term" value="F:acyltransferase activity"/>
    <property type="evidence" value="ECO:0007669"/>
    <property type="project" value="UniProtKB-KW"/>
</dbReference>
<feature type="transmembrane region" description="Helical" evidence="8">
    <location>
        <begin position="6"/>
        <end position="22"/>
    </location>
</feature>
<keyword evidence="4 8" id="KW-0812">Transmembrane</keyword>
<keyword evidence="7" id="KW-0012">Acyltransferase</keyword>
<dbReference type="GO" id="GO:0042121">
    <property type="term" value="P:alginic acid biosynthetic process"/>
    <property type="evidence" value="ECO:0007669"/>
    <property type="project" value="InterPro"/>
</dbReference>
<dbReference type="GO" id="GO:0005886">
    <property type="term" value="C:plasma membrane"/>
    <property type="evidence" value="ECO:0007669"/>
    <property type="project" value="UniProtKB-SubCell"/>
</dbReference>
<reference evidence="9 10" key="1">
    <citation type="submission" date="2021-10" db="EMBL/GenBank/DDBJ databases">
        <title>Anaerobic single-cell dispensing facilitates the cultivation of human gut bacteria.</title>
        <authorList>
            <person name="Afrizal A."/>
        </authorList>
    </citation>
    <scope>NUCLEOTIDE SEQUENCE [LARGE SCALE GENOMIC DNA]</scope>
    <source>
        <strain evidence="9 10">CLA-AA-H224</strain>
    </source>
</reference>
<dbReference type="InterPro" id="IPR028362">
    <property type="entry name" value="AlgI"/>
</dbReference>
<dbReference type="RefSeq" id="WP_308731911.1">
    <property type="nucleotide sequence ID" value="NZ_JAJEQN010000023.1"/>
</dbReference>
<proteinExistence type="inferred from homology"/>
<dbReference type="PANTHER" id="PTHR13285:SF18">
    <property type="entry name" value="PROTEIN-CYSTEINE N-PALMITOYLTRANSFERASE RASP"/>
    <property type="match status" value="1"/>
</dbReference>
<comment type="similarity">
    <text evidence="2 7">Belongs to the membrane-bound acyltransferase family.</text>
</comment>
<feature type="transmembrane region" description="Helical" evidence="8">
    <location>
        <begin position="219"/>
        <end position="240"/>
    </location>
</feature>
<dbReference type="AlphaFoldDB" id="A0AAE3E4R5"/>
<keyword evidence="5 8" id="KW-1133">Transmembrane helix</keyword>
<accession>A0AAE3E4R5</accession>
<evidence type="ECO:0000256" key="2">
    <source>
        <dbReference type="ARBA" id="ARBA00010323"/>
    </source>
</evidence>
<feature type="transmembrane region" description="Helical" evidence="8">
    <location>
        <begin position="181"/>
        <end position="198"/>
    </location>
</feature>
<evidence type="ECO:0000256" key="3">
    <source>
        <dbReference type="ARBA" id="ARBA00022475"/>
    </source>
</evidence>
<dbReference type="EMBL" id="JAJEQN010000023">
    <property type="protein sequence ID" value="MCC2221939.1"/>
    <property type="molecule type" value="Genomic_DNA"/>
</dbReference>
<feature type="transmembrane region" description="Helical" evidence="8">
    <location>
        <begin position="401"/>
        <end position="425"/>
    </location>
</feature>